<dbReference type="GO" id="GO:0016301">
    <property type="term" value="F:kinase activity"/>
    <property type="evidence" value="ECO:0007669"/>
    <property type="project" value="UniProtKB-KW"/>
</dbReference>
<evidence type="ECO:0000256" key="4">
    <source>
        <dbReference type="RuleBase" id="RU003847"/>
    </source>
</evidence>
<dbReference type="CDD" id="cd04876">
    <property type="entry name" value="ACT_RelA-SpoT"/>
    <property type="match status" value="1"/>
</dbReference>
<dbReference type="Gene3D" id="1.10.3210.10">
    <property type="entry name" value="Hypothetical protein af1432"/>
    <property type="match status" value="1"/>
</dbReference>
<comment type="caution">
    <text evidence="8">The sequence shown here is derived from an EMBL/GenBank/DDBJ whole genome shotgun (WGS) entry which is preliminary data.</text>
</comment>
<dbReference type="PROSITE" id="PS51671">
    <property type="entry name" value="ACT"/>
    <property type="match status" value="1"/>
</dbReference>
<dbReference type="InterPro" id="IPR002912">
    <property type="entry name" value="ACT_dom"/>
</dbReference>
<reference evidence="8 9" key="1">
    <citation type="submission" date="2011-01" db="EMBL/GenBank/DDBJ databases">
        <authorList>
            <person name="Durkin A.S."/>
            <person name="Madupu R."/>
            <person name="Torralba M."/>
            <person name="Gillis M."/>
            <person name="Methe B."/>
            <person name="Sutton G."/>
            <person name="Nelson K.E."/>
        </authorList>
    </citation>
    <scope>NUCLEOTIDE SEQUENCE [LARGE SCALE GENOMIC DNA]</scope>
    <source>
        <strain evidence="8 9">ACS-065-V-Col13</strain>
    </source>
</reference>
<evidence type="ECO:0000259" key="5">
    <source>
        <dbReference type="PROSITE" id="PS51671"/>
    </source>
</evidence>
<gene>
    <name evidence="8" type="primary">relA</name>
    <name evidence="8" type="ORF">HMPREF9290_1308</name>
</gene>
<dbReference type="EC" id="2.7.6.5" evidence="2"/>
<dbReference type="SUPFAM" id="SSF55021">
    <property type="entry name" value="ACT-like"/>
    <property type="match status" value="1"/>
</dbReference>
<dbReference type="InterPro" id="IPR012675">
    <property type="entry name" value="Beta-grasp_dom_sf"/>
</dbReference>
<dbReference type="InterPro" id="IPR006674">
    <property type="entry name" value="HD_domain"/>
</dbReference>
<dbReference type="InterPro" id="IPR012676">
    <property type="entry name" value="TGS-like"/>
</dbReference>
<evidence type="ECO:0000313" key="9">
    <source>
        <dbReference type="Proteomes" id="UP000005286"/>
    </source>
</evidence>
<feature type="domain" description="HD" evidence="6">
    <location>
        <begin position="50"/>
        <end position="149"/>
    </location>
</feature>
<dbReference type="Gene3D" id="3.10.20.30">
    <property type="match status" value="1"/>
</dbReference>
<dbReference type="InterPro" id="IPR003607">
    <property type="entry name" value="HD/PDEase_dom"/>
</dbReference>
<dbReference type="Pfam" id="PF13328">
    <property type="entry name" value="HD_4"/>
    <property type="match status" value="1"/>
</dbReference>
<dbReference type="STRING" id="879305.HMPREF9290_1308"/>
<dbReference type="Proteomes" id="UP000005286">
    <property type="component" value="Unassembled WGS sequence"/>
</dbReference>
<comment type="function">
    <text evidence="4">In eubacteria ppGpp (guanosine 3'-diphosphate 5'-diphosphate) is a mediator of the stringent response that coordinates a variety of cellular activities in response to changes in nutritional abundance.</text>
</comment>
<feature type="domain" description="ACT" evidence="5">
    <location>
        <begin position="653"/>
        <end position="726"/>
    </location>
</feature>
<dbReference type="GO" id="GO:0005886">
    <property type="term" value="C:plasma membrane"/>
    <property type="evidence" value="ECO:0007669"/>
    <property type="project" value="TreeGrafter"/>
</dbReference>
<feature type="domain" description="TGS" evidence="7">
    <location>
        <begin position="393"/>
        <end position="454"/>
    </location>
</feature>
<proteinExistence type="inferred from homology"/>
<dbReference type="SUPFAM" id="SSF81271">
    <property type="entry name" value="TGS-like"/>
    <property type="match status" value="1"/>
</dbReference>
<accession>F0GU87</accession>
<dbReference type="InterPro" id="IPR004095">
    <property type="entry name" value="TGS"/>
</dbReference>
<dbReference type="InterPro" id="IPR045600">
    <property type="entry name" value="RelA/SpoT_AH_RIS"/>
</dbReference>
<dbReference type="FunFam" id="1.10.3210.10:FF:000001">
    <property type="entry name" value="GTP pyrophosphokinase RelA"/>
    <property type="match status" value="1"/>
</dbReference>
<dbReference type="NCBIfam" id="TIGR00691">
    <property type="entry name" value="spoT_relA"/>
    <property type="match status" value="1"/>
</dbReference>
<dbReference type="GO" id="GO:0008728">
    <property type="term" value="F:GTP diphosphokinase activity"/>
    <property type="evidence" value="ECO:0007669"/>
    <property type="project" value="UniProtKB-EC"/>
</dbReference>
<dbReference type="FunFam" id="3.30.460.10:FF:000001">
    <property type="entry name" value="GTP pyrophosphokinase RelA"/>
    <property type="match status" value="1"/>
</dbReference>
<dbReference type="PATRIC" id="fig|879305.3.peg.367"/>
<dbReference type="PROSITE" id="PS51831">
    <property type="entry name" value="HD"/>
    <property type="match status" value="1"/>
</dbReference>
<dbReference type="AlphaFoldDB" id="F0GU87"/>
<evidence type="ECO:0000259" key="7">
    <source>
        <dbReference type="PROSITE" id="PS51880"/>
    </source>
</evidence>
<dbReference type="GO" id="GO:0015970">
    <property type="term" value="P:guanosine tetraphosphate biosynthetic process"/>
    <property type="evidence" value="ECO:0007669"/>
    <property type="project" value="UniProtKB-UniPathway"/>
</dbReference>
<dbReference type="InterPro" id="IPR004811">
    <property type="entry name" value="RelA/Spo_fam"/>
</dbReference>
<dbReference type="UniPathway" id="UPA00908">
    <property type="reaction ID" value="UER00884"/>
</dbReference>
<dbReference type="InterPro" id="IPR007685">
    <property type="entry name" value="RelA_SpoT"/>
</dbReference>
<dbReference type="InterPro" id="IPR043519">
    <property type="entry name" value="NT_sf"/>
</dbReference>
<dbReference type="InterPro" id="IPR033655">
    <property type="entry name" value="TGS_RelA/SpoT"/>
</dbReference>
<dbReference type="SUPFAM" id="SSF81301">
    <property type="entry name" value="Nucleotidyltransferase"/>
    <property type="match status" value="1"/>
</dbReference>
<dbReference type="Gene3D" id="3.30.460.10">
    <property type="entry name" value="Beta Polymerase, domain 2"/>
    <property type="match status" value="1"/>
</dbReference>
<dbReference type="InterPro" id="IPR045865">
    <property type="entry name" value="ACT-like_dom_sf"/>
</dbReference>
<dbReference type="Pfam" id="PF02824">
    <property type="entry name" value="TGS"/>
    <property type="match status" value="1"/>
</dbReference>
<sequence>MATDFKKEYEIFEEYIIKNNPKADIKLIKKAYDFGELHHRGQKRNSGEDYYIHPIAVAKKLSEMKLDDQTICAGLMHDVLEDTDVTRDQMAEVFGEEITFLVDGVTKLKNLNYTSREEKQAENIRKMVMAMSNDVRVVLIKLSDRLHNMRTLEYMTRKKQIQIADETLEIYVPLAHRLGIYSLKWELEDLCFRYQEPEKYYELAEMVNVKRREREAYINEIIESLSKSLEGTDINFEISGRPKSLYSINKKMQRNGIAFEEIYDLTAVRVLVDTIAECYAVLGKVHSLWRPIPNRIKDYIGQPKPNGYRSLHTTVFGDDSRPFEVQIRTRTMHKECEYGVAAHWRYKENNNTQSDFDDAMSFLRRIVEWQQEGGKDENNQEFMETLKKDFFSREIYVYSPAGEVYSLPMDSCSIDFAYKIHTEVGNNCVGAKVNGRMVPLTHKLKTGDLVEIITSKNSHGPSRDWLKIVKSNQAKNKIKQFFKRNDKEENIEIGKNAVIKDIKKYREGYKAVLKDEWLDIICKELGYPSEDEMYASIGYGKTNVEQVTQKLLKFESDEKKKDEEVKPKEINQAEISNNGSSEIRVSDLEEDVEVKFAKCCTPVPGDPIIGFITKGNGISVHVKNCPNIINLKSPERLIDVYWQNSKEDKFPVKIQILTSNAPSVLYDITKMISTVNVNILGINARTDQEQGTIDLIIEVNNMDQLSDVITKLKSLRTVDNVYRIKN</sequence>
<name>F0GU87_9FIRM</name>
<dbReference type="CDD" id="cd05399">
    <property type="entry name" value="NT_Rel-Spo_like"/>
    <property type="match status" value="1"/>
</dbReference>
<evidence type="ECO:0000256" key="1">
    <source>
        <dbReference type="ARBA" id="ARBA00004976"/>
    </source>
</evidence>
<dbReference type="Pfam" id="PF04607">
    <property type="entry name" value="RelA_SpoT"/>
    <property type="match status" value="1"/>
</dbReference>
<comment type="pathway">
    <text evidence="1">Purine metabolism; ppGpp biosynthesis; ppGpp from GTP: step 1/2.</text>
</comment>
<dbReference type="SMART" id="SM00954">
    <property type="entry name" value="RelA_SpoT"/>
    <property type="match status" value="1"/>
</dbReference>
<dbReference type="PROSITE" id="PS51880">
    <property type="entry name" value="TGS"/>
    <property type="match status" value="1"/>
</dbReference>
<keyword evidence="8" id="KW-0808">Transferase</keyword>
<dbReference type="FunFam" id="3.10.20.30:FF:000002">
    <property type="entry name" value="GTP pyrophosphokinase (RelA/SpoT)"/>
    <property type="match status" value="1"/>
</dbReference>
<dbReference type="RefSeq" id="WP_004834485.1">
    <property type="nucleotide sequence ID" value="NZ_AEXM01000012.1"/>
</dbReference>
<keyword evidence="8" id="KW-0418">Kinase</keyword>
<comment type="similarity">
    <text evidence="4">Belongs to the relA/spoT family.</text>
</comment>
<dbReference type="eggNOG" id="COG0317">
    <property type="taxonomic scope" value="Bacteria"/>
</dbReference>
<dbReference type="CDD" id="cd00077">
    <property type="entry name" value="HDc"/>
    <property type="match status" value="1"/>
</dbReference>
<organism evidence="8 9">
    <name type="scientific">Anaerococcus prevotii ACS-065-V-Col13</name>
    <dbReference type="NCBI Taxonomy" id="879305"/>
    <lineage>
        <taxon>Bacteria</taxon>
        <taxon>Bacillati</taxon>
        <taxon>Bacillota</taxon>
        <taxon>Tissierellia</taxon>
        <taxon>Tissierellales</taxon>
        <taxon>Peptoniphilaceae</taxon>
        <taxon>Anaerococcus</taxon>
    </lineage>
</organism>
<evidence type="ECO:0000313" key="8">
    <source>
        <dbReference type="EMBL" id="EGC82577.1"/>
    </source>
</evidence>
<evidence type="ECO:0000256" key="2">
    <source>
        <dbReference type="ARBA" id="ARBA00013251"/>
    </source>
</evidence>
<evidence type="ECO:0000256" key="3">
    <source>
        <dbReference type="ARBA" id="ARBA00048244"/>
    </source>
</evidence>
<dbReference type="PANTHER" id="PTHR21262">
    <property type="entry name" value="GUANOSINE-3',5'-BIS DIPHOSPHATE 3'-PYROPHOSPHOHYDROLASE"/>
    <property type="match status" value="1"/>
</dbReference>
<dbReference type="SMART" id="SM00471">
    <property type="entry name" value="HDc"/>
    <property type="match status" value="1"/>
</dbReference>
<dbReference type="SUPFAM" id="SSF109604">
    <property type="entry name" value="HD-domain/PDEase-like"/>
    <property type="match status" value="1"/>
</dbReference>
<evidence type="ECO:0000259" key="6">
    <source>
        <dbReference type="PROSITE" id="PS51831"/>
    </source>
</evidence>
<dbReference type="Pfam" id="PF19296">
    <property type="entry name" value="RelA_AH_RIS"/>
    <property type="match status" value="1"/>
</dbReference>
<dbReference type="EMBL" id="AEXM01000012">
    <property type="protein sequence ID" value="EGC82577.1"/>
    <property type="molecule type" value="Genomic_DNA"/>
</dbReference>
<keyword evidence="9" id="KW-1185">Reference proteome</keyword>
<dbReference type="Gene3D" id="3.30.70.260">
    <property type="match status" value="1"/>
</dbReference>
<dbReference type="PANTHER" id="PTHR21262:SF31">
    <property type="entry name" value="GTP PYROPHOSPHOKINASE"/>
    <property type="match status" value="1"/>
</dbReference>
<dbReference type="CDD" id="cd01668">
    <property type="entry name" value="TGS_RSH"/>
    <property type="match status" value="1"/>
</dbReference>
<protein>
    <recommendedName>
        <fullName evidence="2">GTP diphosphokinase</fullName>
        <ecNumber evidence="2">2.7.6.5</ecNumber>
    </recommendedName>
</protein>
<dbReference type="Pfam" id="PF13291">
    <property type="entry name" value="ACT_4"/>
    <property type="match status" value="1"/>
</dbReference>
<comment type="catalytic activity">
    <reaction evidence="3">
        <text>GTP + ATP = guanosine 3'-diphosphate 5'-triphosphate + AMP</text>
        <dbReference type="Rhea" id="RHEA:22088"/>
        <dbReference type="ChEBI" id="CHEBI:30616"/>
        <dbReference type="ChEBI" id="CHEBI:37565"/>
        <dbReference type="ChEBI" id="CHEBI:142410"/>
        <dbReference type="ChEBI" id="CHEBI:456215"/>
        <dbReference type="EC" id="2.7.6.5"/>
    </reaction>
</comment>